<evidence type="ECO:0000313" key="2">
    <source>
        <dbReference type="Proteomes" id="UP000035159"/>
    </source>
</evidence>
<dbReference type="OrthoDB" id="9805215at2"/>
<proteinExistence type="predicted"/>
<gene>
    <name evidence="1" type="ORF">IX53_04355</name>
</gene>
<organism evidence="1 2">
    <name type="scientific">Kosmotoga pacifica</name>
    <dbReference type="NCBI Taxonomy" id="1330330"/>
    <lineage>
        <taxon>Bacteria</taxon>
        <taxon>Thermotogati</taxon>
        <taxon>Thermotogota</taxon>
        <taxon>Thermotogae</taxon>
        <taxon>Kosmotogales</taxon>
        <taxon>Kosmotogaceae</taxon>
        <taxon>Kosmotoga</taxon>
    </lineage>
</organism>
<accession>A0A0G2ZCA3</accession>
<evidence type="ECO:0000313" key="1">
    <source>
        <dbReference type="EMBL" id="AKI97169.1"/>
    </source>
</evidence>
<dbReference type="PATRIC" id="fig|1330330.3.peg.873"/>
<dbReference type="EMBL" id="CP011232">
    <property type="protein sequence ID" value="AKI97169.1"/>
    <property type="molecule type" value="Genomic_DNA"/>
</dbReference>
<dbReference type="STRING" id="1330330.IX53_04355"/>
<name>A0A0G2ZCA3_9BACT</name>
<dbReference type="AlphaFoldDB" id="A0A0G2ZCA3"/>
<dbReference type="Proteomes" id="UP000035159">
    <property type="component" value="Chromosome"/>
</dbReference>
<reference evidence="1 2" key="1">
    <citation type="submission" date="2015-04" db="EMBL/GenBank/DDBJ databases">
        <title>Complete Genome Sequence of Kosmotoga pacifica SLHLJ1.</title>
        <authorList>
            <person name="Jiang L.J."/>
            <person name="Shao Z.Z."/>
            <person name="Jebbar M."/>
        </authorList>
    </citation>
    <scope>NUCLEOTIDE SEQUENCE [LARGE SCALE GENOMIC DNA]</scope>
    <source>
        <strain evidence="1 2">SLHLJ1</strain>
    </source>
</reference>
<dbReference type="RefSeq" id="WP_047754303.1">
    <property type="nucleotide sequence ID" value="NZ_CASWEU010000010.1"/>
</dbReference>
<protein>
    <submittedName>
        <fullName evidence="1">Uncharacterized protein</fullName>
    </submittedName>
</protein>
<sequence>MDKYFKDDVPHEIKVKRLDELLELQKRIDKGINEARKAKEIQIIVEDTLKDGKFYDRIINNKIVISEKSPRGFFVLYILCRFLKNFA</sequence>
<keyword evidence="2" id="KW-1185">Reference proteome</keyword>
<dbReference type="KEGG" id="kpf:IX53_04355"/>